<organism evidence="3 4">
    <name type="scientific">Pseudonocardia zijingensis</name>
    <dbReference type="NCBI Taxonomy" id="153376"/>
    <lineage>
        <taxon>Bacteria</taxon>
        <taxon>Bacillati</taxon>
        <taxon>Actinomycetota</taxon>
        <taxon>Actinomycetes</taxon>
        <taxon>Pseudonocardiales</taxon>
        <taxon>Pseudonocardiaceae</taxon>
        <taxon>Pseudonocardia</taxon>
    </lineage>
</organism>
<sequence>MTAVVAEVGTELPPLSVRVTRADLVRYAGASGDFNPIHWSDRVAGSAGLPGVIAHGMLTMALAGRLVTDWAGSPAAMRTYGVRFTRPVVVPDDDEGALVEISGKVTAVTETDGGERIAKVAITAAFEGKTVLGRAVAEVAVPSE</sequence>
<dbReference type="InterPro" id="IPR003965">
    <property type="entry name" value="Fatty_acid_synthase"/>
</dbReference>
<evidence type="ECO:0000256" key="1">
    <source>
        <dbReference type="ARBA" id="ARBA00005254"/>
    </source>
</evidence>
<dbReference type="Gene3D" id="3.10.129.10">
    <property type="entry name" value="Hotdog Thioesterase"/>
    <property type="match status" value="1"/>
</dbReference>
<evidence type="ECO:0000313" key="4">
    <source>
        <dbReference type="Proteomes" id="UP001499967"/>
    </source>
</evidence>
<proteinExistence type="inferred from homology"/>
<dbReference type="SUPFAM" id="SSF54637">
    <property type="entry name" value="Thioesterase/thiol ester dehydrase-isomerase"/>
    <property type="match status" value="1"/>
</dbReference>
<protein>
    <submittedName>
        <fullName evidence="3">MaoC family dehydratase</fullName>
    </submittedName>
</protein>
<comment type="similarity">
    <text evidence="1">Belongs to the enoyl-CoA hydratase/isomerase family.</text>
</comment>
<dbReference type="EMBL" id="BAAAHP010000069">
    <property type="protein sequence ID" value="GAA0933965.1"/>
    <property type="molecule type" value="Genomic_DNA"/>
</dbReference>
<reference evidence="3 4" key="1">
    <citation type="journal article" date="2019" name="Int. J. Syst. Evol. Microbiol.">
        <title>The Global Catalogue of Microorganisms (GCM) 10K type strain sequencing project: providing services to taxonomists for standard genome sequencing and annotation.</title>
        <authorList>
            <consortium name="The Broad Institute Genomics Platform"/>
            <consortium name="The Broad Institute Genome Sequencing Center for Infectious Disease"/>
            <person name="Wu L."/>
            <person name="Ma J."/>
        </authorList>
    </citation>
    <scope>NUCLEOTIDE SEQUENCE [LARGE SCALE GENOMIC DNA]</scope>
    <source>
        <strain evidence="3 4">JCM 11117</strain>
    </source>
</reference>
<dbReference type="CDD" id="cd03453">
    <property type="entry name" value="SAV4209_like"/>
    <property type="match status" value="1"/>
</dbReference>
<dbReference type="PRINTS" id="PR01483">
    <property type="entry name" value="FASYNTHASE"/>
</dbReference>
<dbReference type="PANTHER" id="PTHR43841:SF3">
    <property type="entry name" value="(3R)-HYDROXYACYL-ACP DEHYDRATASE SUBUNIT HADB"/>
    <property type="match status" value="1"/>
</dbReference>
<name>A0ABN1PVK7_9PSEU</name>
<gene>
    <name evidence="3" type="ORF">GCM10009559_24140</name>
</gene>
<feature type="domain" description="MaoC-like" evidence="2">
    <location>
        <begin position="14"/>
        <end position="96"/>
    </location>
</feature>
<dbReference type="InterPro" id="IPR002539">
    <property type="entry name" value="MaoC-like_dom"/>
</dbReference>
<dbReference type="InterPro" id="IPR029069">
    <property type="entry name" value="HotDog_dom_sf"/>
</dbReference>
<comment type="caution">
    <text evidence="3">The sequence shown here is derived from an EMBL/GenBank/DDBJ whole genome shotgun (WGS) entry which is preliminary data.</text>
</comment>
<dbReference type="PANTHER" id="PTHR43841">
    <property type="entry name" value="3-HYDROXYACYL-THIOESTER DEHYDRATASE HTDX-RELATED"/>
    <property type="match status" value="1"/>
</dbReference>
<dbReference type="RefSeq" id="WP_343941409.1">
    <property type="nucleotide sequence ID" value="NZ_BAAAHP010000069.1"/>
</dbReference>
<dbReference type="Proteomes" id="UP001499967">
    <property type="component" value="Unassembled WGS sequence"/>
</dbReference>
<evidence type="ECO:0000259" key="2">
    <source>
        <dbReference type="Pfam" id="PF01575"/>
    </source>
</evidence>
<dbReference type="Pfam" id="PF01575">
    <property type="entry name" value="MaoC_dehydratas"/>
    <property type="match status" value="1"/>
</dbReference>
<accession>A0ABN1PVK7</accession>
<keyword evidence="4" id="KW-1185">Reference proteome</keyword>
<evidence type="ECO:0000313" key="3">
    <source>
        <dbReference type="EMBL" id="GAA0933965.1"/>
    </source>
</evidence>